<dbReference type="GO" id="GO:0005525">
    <property type="term" value="F:GTP binding"/>
    <property type="evidence" value="ECO:0007669"/>
    <property type="project" value="UniProtKB-UniRule"/>
</dbReference>
<keyword evidence="8 10" id="KW-0717">Septation</keyword>
<dbReference type="OrthoDB" id="9804921at2"/>
<evidence type="ECO:0000256" key="6">
    <source>
        <dbReference type="ARBA" id="ARBA00022842"/>
    </source>
</evidence>
<evidence type="ECO:0000256" key="9">
    <source>
        <dbReference type="ARBA" id="ARBA00023306"/>
    </source>
</evidence>
<accession>A0A0R2D7P6</accession>
<dbReference type="GO" id="GO:0000917">
    <property type="term" value="P:division septum assembly"/>
    <property type="evidence" value="ECO:0007669"/>
    <property type="project" value="UniProtKB-KW"/>
</dbReference>
<evidence type="ECO:0000256" key="4">
    <source>
        <dbReference type="ARBA" id="ARBA00022723"/>
    </source>
</evidence>
<feature type="domain" description="EngB-type G" evidence="11">
    <location>
        <begin position="22"/>
        <end position="195"/>
    </location>
</feature>
<dbReference type="RefSeq" id="WP_057873135.1">
    <property type="nucleotide sequence ID" value="NZ_AYYI01000009.1"/>
</dbReference>
<dbReference type="PANTHER" id="PTHR11649">
    <property type="entry name" value="MSS1/TRME-RELATED GTP-BINDING PROTEIN"/>
    <property type="match status" value="1"/>
</dbReference>
<gene>
    <name evidence="10" type="primary">engB</name>
    <name evidence="12" type="ORF">FC24_GL002192</name>
</gene>
<keyword evidence="4" id="KW-0479">Metal-binding</keyword>
<keyword evidence="6" id="KW-0460">Magnesium</keyword>
<reference evidence="12 13" key="1">
    <citation type="journal article" date="2015" name="Genome Announc.">
        <title>Expanding the biotechnology potential of lactobacilli through comparative genomics of 213 strains and associated genera.</title>
        <authorList>
            <person name="Sun Z."/>
            <person name="Harris H.M."/>
            <person name="McCann A."/>
            <person name="Guo C."/>
            <person name="Argimon S."/>
            <person name="Zhang W."/>
            <person name="Yang X."/>
            <person name="Jeffery I.B."/>
            <person name="Cooney J.C."/>
            <person name="Kagawa T.F."/>
            <person name="Liu W."/>
            <person name="Song Y."/>
            <person name="Salvetti E."/>
            <person name="Wrobel A."/>
            <person name="Rasinkangas P."/>
            <person name="Parkhill J."/>
            <person name="Rea M.C."/>
            <person name="O'Sullivan O."/>
            <person name="Ritari J."/>
            <person name="Douillard F.P."/>
            <person name="Paul Ross R."/>
            <person name="Yang R."/>
            <person name="Briner A.E."/>
            <person name="Felis G.E."/>
            <person name="de Vos W.M."/>
            <person name="Barrangou R."/>
            <person name="Klaenhammer T.R."/>
            <person name="Caufield P.W."/>
            <person name="Cui Y."/>
            <person name="Zhang H."/>
            <person name="O'Toole P.W."/>
        </authorList>
    </citation>
    <scope>NUCLEOTIDE SEQUENCE [LARGE SCALE GENOMIC DNA]</scope>
    <source>
        <strain evidence="12 13">DSM 20253</strain>
    </source>
</reference>
<dbReference type="Gene3D" id="3.40.50.300">
    <property type="entry name" value="P-loop containing nucleotide triphosphate hydrolases"/>
    <property type="match status" value="1"/>
</dbReference>
<dbReference type="PATRIC" id="fig|1423796.3.peg.2224"/>
<keyword evidence="7 10" id="KW-0342">GTP-binding</keyword>
<dbReference type="STRING" id="1423796.FC24_GL002192"/>
<dbReference type="EMBL" id="AYYI01000009">
    <property type="protein sequence ID" value="KRM99637.1"/>
    <property type="molecule type" value="Genomic_DNA"/>
</dbReference>
<comment type="caution">
    <text evidence="12">The sequence shown here is derived from an EMBL/GenBank/DDBJ whole genome shotgun (WGS) entry which is preliminary data.</text>
</comment>
<dbReference type="NCBIfam" id="TIGR00231">
    <property type="entry name" value="small_GTP"/>
    <property type="match status" value="1"/>
</dbReference>
<dbReference type="FunFam" id="3.40.50.300:FF:000098">
    <property type="entry name" value="Probable GTP-binding protein EngB"/>
    <property type="match status" value="1"/>
</dbReference>
<evidence type="ECO:0000256" key="10">
    <source>
        <dbReference type="HAMAP-Rule" id="MF_00321"/>
    </source>
</evidence>
<dbReference type="InterPro" id="IPR005225">
    <property type="entry name" value="Small_GTP-bd"/>
</dbReference>
<dbReference type="InterPro" id="IPR027417">
    <property type="entry name" value="P-loop_NTPase"/>
</dbReference>
<keyword evidence="9 10" id="KW-0131">Cell cycle</keyword>
<dbReference type="Proteomes" id="UP000051638">
    <property type="component" value="Unassembled WGS sequence"/>
</dbReference>
<dbReference type="NCBIfam" id="TIGR03598">
    <property type="entry name" value="GTPase_YsxC"/>
    <property type="match status" value="1"/>
</dbReference>
<comment type="similarity">
    <text evidence="2 10">Belongs to the TRAFAC class TrmE-Era-EngA-EngB-Septin-like GTPase superfamily. EngB GTPase family.</text>
</comment>
<evidence type="ECO:0000313" key="13">
    <source>
        <dbReference type="Proteomes" id="UP000051638"/>
    </source>
</evidence>
<dbReference type="SUPFAM" id="SSF52540">
    <property type="entry name" value="P-loop containing nucleoside triphosphate hydrolases"/>
    <property type="match status" value="1"/>
</dbReference>
<protein>
    <recommendedName>
        <fullName evidence="10">Probable GTP-binding protein EngB</fullName>
    </recommendedName>
</protein>
<keyword evidence="5 10" id="KW-0547">Nucleotide-binding</keyword>
<evidence type="ECO:0000259" key="11">
    <source>
        <dbReference type="PROSITE" id="PS51706"/>
    </source>
</evidence>
<comment type="cofactor">
    <cofactor evidence="1">
        <name>Mg(2+)</name>
        <dbReference type="ChEBI" id="CHEBI:18420"/>
    </cofactor>
</comment>
<dbReference type="CDD" id="cd01876">
    <property type="entry name" value="YihA_EngB"/>
    <property type="match status" value="1"/>
</dbReference>
<dbReference type="GO" id="GO:0005829">
    <property type="term" value="C:cytosol"/>
    <property type="evidence" value="ECO:0007669"/>
    <property type="project" value="TreeGrafter"/>
</dbReference>
<dbReference type="PANTHER" id="PTHR11649:SF13">
    <property type="entry name" value="ENGB-TYPE G DOMAIN-CONTAINING PROTEIN"/>
    <property type="match status" value="1"/>
</dbReference>
<organism evidence="12 13">
    <name type="scientific">Loigolactobacillus rennini DSM 20253</name>
    <dbReference type="NCBI Taxonomy" id="1423796"/>
    <lineage>
        <taxon>Bacteria</taxon>
        <taxon>Bacillati</taxon>
        <taxon>Bacillota</taxon>
        <taxon>Bacilli</taxon>
        <taxon>Lactobacillales</taxon>
        <taxon>Lactobacillaceae</taxon>
        <taxon>Loigolactobacillus</taxon>
    </lineage>
</organism>
<comment type="function">
    <text evidence="10">Necessary for normal cell division and for the maintenance of normal septation.</text>
</comment>
<dbReference type="GO" id="GO:0046872">
    <property type="term" value="F:metal ion binding"/>
    <property type="evidence" value="ECO:0007669"/>
    <property type="project" value="UniProtKB-KW"/>
</dbReference>
<dbReference type="HAMAP" id="MF_00321">
    <property type="entry name" value="GTPase_EngB"/>
    <property type="match status" value="1"/>
</dbReference>
<sequence length="198" mass="22461">MQIQDVELVISAVAPQQYPNDNLPEIALTGRSNVGKSSLINRLIQRKKMARTSSTPGKTQTLNFYRLNRQFYFVDVPGYGYAKVSKKARAKFGEMIETYLEERQQLQGVISLIDVRHQPTEDDLSMYRFLKYYGLPVLIVATKADKVSKGKWQQRAAQLKKALQLNQTDDLVIFSSMTGSGADQIWQWLQAHITTGGD</sequence>
<evidence type="ECO:0000256" key="8">
    <source>
        <dbReference type="ARBA" id="ARBA00023210"/>
    </source>
</evidence>
<evidence type="ECO:0000256" key="7">
    <source>
        <dbReference type="ARBA" id="ARBA00023134"/>
    </source>
</evidence>
<evidence type="ECO:0000256" key="5">
    <source>
        <dbReference type="ARBA" id="ARBA00022741"/>
    </source>
</evidence>
<keyword evidence="3 10" id="KW-0132">Cell division</keyword>
<dbReference type="AlphaFoldDB" id="A0A0R2D7P6"/>
<evidence type="ECO:0000313" key="12">
    <source>
        <dbReference type="EMBL" id="KRM99637.1"/>
    </source>
</evidence>
<evidence type="ECO:0000256" key="2">
    <source>
        <dbReference type="ARBA" id="ARBA00009638"/>
    </source>
</evidence>
<dbReference type="Pfam" id="PF01926">
    <property type="entry name" value="MMR_HSR1"/>
    <property type="match status" value="1"/>
</dbReference>
<evidence type="ECO:0000256" key="1">
    <source>
        <dbReference type="ARBA" id="ARBA00001946"/>
    </source>
</evidence>
<dbReference type="InterPro" id="IPR030393">
    <property type="entry name" value="G_ENGB_dom"/>
</dbReference>
<dbReference type="InterPro" id="IPR006073">
    <property type="entry name" value="GTP-bd"/>
</dbReference>
<dbReference type="InterPro" id="IPR019987">
    <property type="entry name" value="GTP-bd_ribosome_bio_YsxC"/>
</dbReference>
<proteinExistence type="inferred from homology"/>
<dbReference type="PROSITE" id="PS51706">
    <property type="entry name" value="G_ENGB"/>
    <property type="match status" value="1"/>
</dbReference>
<evidence type="ECO:0000256" key="3">
    <source>
        <dbReference type="ARBA" id="ARBA00022618"/>
    </source>
</evidence>
<name>A0A0R2D7P6_9LACO</name>
<keyword evidence="13" id="KW-1185">Reference proteome</keyword>